<sequence>MNWAGSTSSSADEWLELYNNSNNDIDLSEYQISLLTSSGEKYIALSGVIKSQDYFLVANNDKDYSFKNGQSVLNIDPDFTSSSLSLSNSELYIRLLKNNLDNLEEIDSIGDNNDPFFGSTEPYRSMQRIGIKDGLNSESFQSSYVCINLENCDNNFGTPKAKNIFIPEIKLLNNQVNYEINKDYIFQFENIFVDNDQRDLEVKLNYSNQEISAQKTQDDIINFSFNYNKTSCDNLLFSITDQYNIEKLIENRICFFKKFDNLEIKEILANPNNDENEYVKLFNNSNEIIDLENYYIDDKDGGSQPYQLNNLTILPKKNYQLLLNNKIILNDSGDEVRILDPNLTEILKIIFKNSGDGEVLCQKNDYLKCQYKNLSNIIISSILPDPKTGEEEEITIENLSQQSVDLNNYYLKDKSGKKFTFQNKIINNKEKIVLKYNETKINLNNSGFESLTLFNYDNEILSKLEYEKAREGLRYFYQNNQYIWEEEIDQNISDLNNVSDAIISLDSNNNQNISVAKSEYKNNQLIEKYQKTDVEIKGVKNIDKESKNSYNNILVLSIFGLSTLWKLILKTLIKV</sequence>
<dbReference type="STRING" id="1618333.UR93_C0002G0007"/>
<comment type="caution">
    <text evidence="2">The sequence shown here is derived from an EMBL/GenBank/DDBJ whole genome shotgun (WGS) entry which is preliminary data.</text>
</comment>
<dbReference type="AlphaFoldDB" id="A0A0G0FNX2"/>
<dbReference type="PROSITE" id="PS51841">
    <property type="entry name" value="LTD"/>
    <property type="match status" value="1"/>
</dbReference>
<dbReference type="InterPro" id="IPR036415">
    <property type="entry name" value="Lamin_tail_dom_sf"/>
</dbReference>
<feature type="domain" description="LTD" evidence="1">
    <location>
        <begin position="1"/>
        <end position="113"/>
    </location>
</feature>
<evidence type="ECO:0000259" key="1">
    <source>
        <dbReference type="PROSITE" id="PS51841"/>
    </source>
</evidence>
<dbReference type="SUPFAM" id="SSF74853">
    <property type="entry name" value="Lamin A/C globular tail domain"/>
    <property type="match status" value="2"/>
</dbReference>
<evidence type="ECO:0000313" key="3">
    <source>
        <dbReference type="Proteomes" id="UP000034316"/>
    </source>
</evidence>
<evidence type="ECO:0000313" key="2">
    <source>
        <dbReference type="EMBL" id="KKP89105.1"/>
    </source>
</evidence>
<organism evidence="2 3">
    <name type="scientific">Berkelbacteria bacterium GW2011_GWA2_35_9</name>
    <dbReference type="NCBI Taxonomy" id="1618333"/>
    <lineage>
        <taxon>Bacteria</taxon>
        <taxon>Candidatus Berkelbacteria</taxon>
    </lineage>
</organism>
<dbReference type="InterPro" id="IPR001322">
    <property type="entry name" value="Lamin_tail_dom"/>
</dbReference>
<proteinExistence type="predicted"/>
<dbReference type="EMBL" id="LBRB01000002">
    <property type="protein sequence ID" value="KKP89105.1"/>
    <property type="molecule type" value="Genomic_DNA"/>
</dbReference>
<gene>
    <name evidence="2" type="ORF">UR93_C0002G0007</name>
</gene>
<reference evidence="2 3" key="1">
    <citation type="journal article" date="2015" name="Nature">
        <title>rRNA introns, odd ribosomes, and small enigmatic genomes across a large radiation of phyla.</title>
        <authorList>
            <person name="Brown C.T."/>
            <person name="Hug L.A."/>
            <person name="Thomas B.C."/>
            <person name="Sharon I."/>
            <person name="Castelle C.J."/>
            <person name="Singh A."/>
            <person name="Wilkins M.J."/>
            <person name="Williams K.H."/>
            <person name="Banfield J.F."/>
        </authorList>
    </citation>
    <scope>NUCLEOTIDE SEQUENCE [LARGE SCALE GENOMIC DNA]</scope>
</reference>
<protein>
    <recommendedName>
        <fullName evidence="1">LTD domain-containing protein</fullName>
    </recommendedName>
</protein>
<dbReference type="Pfam" id="PF00932">
    <property type="entry name" value="LTD"/>
    <property type="match status" value="2"/>
</dbReference>
<name>A0A0G0FNX2_9BACT</name>
<dbReference type="Proteomes" id="UP000034316">
    <property type="component" value="Unassembled WGS sequence"/>
</dbReference>
<accession>A0A0G0FNX2</accession>
<dbReference type="PATRIC" id="fig|1618333.3.peg.102"/>